<comment type="caution">
    <text evidence="1">The sequence shown here is derived from an EMBL/GenBank/DDBJ whole genome shotgun (WGS) entry which is preliminary data.</text>
</comment>
<reference evidence="1 2" key="1">
    <citation type="submission" date="2020-09" db="EMBL/GenBank/DDBJ databases">
        <title>De no assembly of potato wild relative species, Solanum commersonii.</title>
        <authorList>
            <person name="Cho K."/>
        </authorList>
    </citation>
    <scope>NUCLEOTIDE SEQUENCE [LARGE SCALE GENOMIC DNA]</scope>
    <source>
        <strain evidence="1">LZ3.2</strain>
        <tissue evidence="1">Leaf</tissue>
    </source>
</reference>
<dbReference type="GO" id="GO:0031490">
    <property type="term" value="F:chromatin DNA binding"/>
    <property type="evidence" value="ECO:0007669"/>
    <property type="project" value="InterPro"/>
</dbReference>
<dbReference type="OrthoDB" id="1303224at2759"/>
<dbReference type="AlphaFoldDB" id="A0A9J5Z9F6"/>
<accession>A0A9J5Z9F6</accession>
<organism evidence="1 2">
    <name type="scientific">Solanum commersonii</name>
    <name type="common">Commerson's wild potato</name>
    <name type="synonym">Commerson's nightshade</name>
    <dbReference type="NCBI Taxonomy" id="4109"/>
    <lineage>
        <taxon>Eukaryota</taxon>
        <taxon>Viridiplantae</taxon>
        <taxon>Streptophyta</taxon>
        <taxon>Embryophyta</taxon>
        <taxon>Tracheophyta</taxon>
        <taxon>Spermatophyta</taxon>
        <taxon>Magnoliopsida</taxon>
        <taxon>eudicotyledons</taxon>
        <taxon>Gunneridae</taxon>
        <taxon>Pentapetalae</taxon>
        <taxon>asterids</taxon>
        <taxon>lamiids</taxon>
        <taxon>Solanales</taxon>
        <taxon>Solanaceae</taxon>
        <taxon>Solanoideae</taxon>
        <taxon>Solaneae</taxon>
        <taxon>Solanum</taxon>
    </lineage>
</organism>
<protein>
    <submittedName>
        <fullName evidence="1">Uncharacterized protein</fullName>
    </submittedName>
</protein>
<dbReference type="InterPro" id="IPR044661">
    <property type="entry name" value="MED15a/b/c-like"/>
</dbReference>
<name>A0A9J5Z9F6_SOLCO</name>
<sequence length="91" mass="10788">MVMNIDNNTPAVNFTVQTENANGADWREELYQKSLPNERIEILKMFKMTLEHIMIFLWLNKHDINLVHKEKLFSVEGHIRLTSSTFHPYKS</sequence>
<dbReference type="PANTHER" id="PTHR33137:SF4">
    <property type="entry name" value="MEDIATOR OF RNA POLYMERASE II TRANSCRIPTION SUBUNIT 15A-RELATED"/>
    <property type="match status" value="1"/>
</dbReference>
<evidence type="ECO:0000313" key="1">
    <source>
        <dbReference type="EMBL" id="KAG5609505.1"/>
    </source>
</evidence>
<gene>
    <name evidence="1" type="ORF">H5410_020786</name>
</gene>
<keyword evidence="2" id="KW-1185">Reference proteome</keyword>
<evidence type="ECO:0000313" key="2">
    <source>
        <dbReference type="Proteomes" id="UP000824120"/>
    </source>
</evidence>
<dbReference type="Proteomes" id="UP000824120">
    <property type="component" value="Chromosome 4"/>
</dbReference>
<dbReference type="EMBL" id="JACXVP010000004">
    <property type="protein sequence ID" value="KAG5609505.1"/>
    <property type="molecule type" value="Genomic_DNA"/>
</dbReference>
<dbReference type="GO" id="GO:0003713">
    <property type="term" value="F:transcription coactivator activity"/>
    <property type="evidence" value="ECO:0007669"/>
    <property type="project" value="InterPro"/>
</dbReference>
<dbReference type="PANTHER" id="PTHR33137">
    <property type="entry name" value="MEDIATOR OF RNA POLYMERASE II TRANSCRIPTION SUBUNIT 15A-RELATED"/>
    <property type="match status" value="1"/>
</dbReference>
<proteinExistence type="predicted"/>
<feature type="non-terminal residue" evidence="1">
    <location>
        <position position="91"/>
    </location>
</feature>